<dbReference type="SUPFAM" id="SSF48452">
    <property type="entry name" value="TPR-like"/>
    <property type="match status" value="1"/>
</dbReference>
<evidence type="ECO:0000313" key="6">
    <source>
        <dbReference type="Proteomes" id="UP000554482"/>
    </source>
</evidence>
<keyword evidence="6" id="KW-1185">Reference proteome</keyword>
<comment type="subcellular location">
    <subcellularLocation>
        <location evidence="1">Nucleus</location>
    </subcellularLocation>
</comment>
<accession>A0A7J6W799</accession>
<dbReference type="Pfam" id="PF05843">
    <property type="entry name" value="Suf"/>
    <property type="match status" value="1"/>
</dbReference>
<dbReference type="InterPro" id="IPR011990">
    <property type="entry name" value="TPR-like_helical_dom_sf"/>
</dbReference>
<dbReference type="EMBL" id="JABWDY010020265">
    <property type="protein sequence ID" value="KAF5193286.1"/>
    <property type="molecule type" value="Genomic_DNA"/>
</dbReference>
<protein>
    <submittedName>
        <fullName evidence="5">mRNA 3'-end-processing protein rna14</fullName>
    </submittedName>
</protein>
<dbReference type="GO" id="GO:0005634">
    <property type="term" value="C:nucleus"/>
    <property type="evidence" value="ECO:0007669"/>
    <property type="project" value="UniProtKB-SubCell"/>
</dbReference>
<reference evidence="5 6" key="1">
    <citation type="submission" date="2020-06" db="EMBL/GenBank/DDBJ databases">
        <title>Transcriptomic and genomic resources for Thalictrum thalictroides and T. hernandezii: Facilitating candidate gene discovery in an emerging model plant lineage.</title>
        <authorList>
            <person name="Arias T."/>
            <person name="Riano-Pachon D.M."/>
            <person name="Di Stilio V.S."/>
        </authorList>
    </citation>
    <scope>NUCLEOTIDE SEQUENCE [LARGE SCALE GENOMIC DNA]</scope>
    <source>
        <strain evidence="6">cv. WT478/WT964</strain>
        <tissue evidence="5">Leaves</tissue>
    </source>
</reference>
<dbReference type="InterPro" id="IPR008847">
    <property type="entry name" value="Suf"/>
</dbReference>
<dbReference type="OrthoDB" id="26282at2759"/>
<comment type="caution">
    <text evidence="5">The sequence shown here is derived from an EMBL/GenBank/DDBJ whole genome shotgun (WGS) entry which is preliminary data.</text>
</comment>
<evidence type="ECO:0000256" key="3">
    <source>
        <dbReference type="ARBA" id="ARBA00023242"/>
    </source>
</evidence>
<dbReference type="AlphaFoldDB" id="A0A7J6W799"/>
<evidence type="ECO:0000256" key="1">
    <source>
        <dbReference type="ARBA" id="ARBA00004123"/>
    </source>
</evidence>
<gene>
    <name evidence="5" type="ORF">FRX31_017127</name>
</gene>
<name>A0A7J6W799_THATH</name>
<feature type="domain" description="Suppressor of forked" evidence="4">
    <location>
        <begin position="30"/>
        <end position="249"/>
    </location>
</feature>
<dbReference type="GO" id="GO:0031124">
    <property type="term" value="P:mRNA 3'-end processing"/>
    <property type="evidence" value="ECO:0007669"/>
    <property type="project" value="InterPro"/>
</dbReference>
<organism evidence="5 6">
    <name type="scientific">Thalictrum thalictroides</name>
    <name type="common">Rue-anemone</name>
    <name type="synonym">Anemone thalictroides</name>
    <dbReference type="NCBI Taxonomy" id="46969"/>
    <lineage>
        <taxon>Eukaryota</taxon>
        <taxon>Viridiplantae</taxon>
        <taxon>Streptophyta</taxon>
        <taxon>Embryophyta</taxon>
        <taxon>Tracheophyta</taxon>
        <taxon>Spermatophyta</taxon>
        <taxon>Magnoliopsida</taxon>
        <taxon>Ranunculales</taxon>
        <taxon>Ranunculaceae</taxon>
        <taxon>Thalictroideae</taxon>
        <taxon>Thalictrum</taxon>
    </lineage>
</organism>
<dbReference type="SMART" id="SM00386">
    <property type="entry name" value="HAT"/>
    <property type="match status" value="4"/>
</dbReference>
<sequence>MVSGGVKQPVAAEDSNSRRPQAAPRDILLVDKFNIEASDSLANEARHLPISDAVPLYEQLLTNFPTAAKYWNQYVEAYMNVNNDDAIRQIFSRCLLHCLQIPLWRCYIRFIRKVNEKKGTEGQEETRKAFDFMLNYVGTDIASGPVWMEYITYLKSLPAMTAQEESQRMTLVRKAYQKAIVTPTHLVEQLWKDYENFENSVSRALAKGLLSEYQPKYNSARVVYRERKKYVDEIDWDMLAVPPTGSYKADAAINFVNMNWAFVSPNCSLPLHEH</sequence>
<keyword evidence="3" id="KW-0539">Nucleus</keyword>
<evidence type="ECO:0000313" key="5">
    <source>
        <dbReference type="EMBL" id="KAF5193286.1"/>
    </source>
</evidence>
<dbReference type="PANTHER" id="PTHR19980:SF0">
    <property type="entry name" value="CLEAVAGE STIMULATION FACTOR SUBUNIT 3"/>
    <property type="match status" value="1"/>
</dbReference>
<proteinExistence type="predicted"/>
<dbReference type="Proteomes" id="UP000554482">
    <property type="component" value="Unassembled WGS sequence"/>
</dbReference>
<dbReference type="Gene3D" id="1.25.40.1040">
    <property type="match status" value="1"/>
</dbReference>
<keyword evidence="2" id="KW-0677">Repeat</keyword>
<dbReference type="PANTHER" id="PTHR19980">
    <property type="entry name" value="RNA CLEAVAGE STIMULATION FACTOR"/>
    <property type="match status" value="1"/>
</dbReference>
<evidence type="ECO:0000259" key="4">
    <source>
        <dbReference type="Pfam" id="PF05843"/>
    </source>
</evidence>
<dbReference type="InterPro" id="IPR045243">
    <property type="entry name" value="Rna14-like"/>
</dbReference>
<dbReference type="InterPro" id="IPR003107">
    <property type="entry name" value="HAT"/>
</dbReference>
<dbReference type="GO" id="GO:0003729">
    <property type="term" value="F:mRNA binding"/>
    <property type="evidence" value="ECO:0007669"/>
    <property type="project" value="TreeGrafter"/>
</dbReference>
<evidence type="ECO:0000256" key="2">
    <source>
        <dbReference type="ARBA" id="ARBA00022737"/>
    </source>
</evidence>